<evidence type="ECO:0000256" key="3">
    <source>
        <dbReference type="ARBA" id="ARBA00022763"/>
    </source>
</evidence>
<dbReference type="PRINTS" id="PR01245">
    <property type="entry name" value="RAD1REC1"/>
</dbReference>
<evidence type="ECO:0000313" key="6">
    <source>
        <dbReference type="EMBL" id="KAJ6701371.1"/>
    </source>
</evidence>
<dbReference type="Pfam" id="PF02144">
    <property type="entry name" value="Rad1"/>
    <property type="match status" value="1"/>
</dbReference>
<dbReference type="GO" id="GO:0000077">
    <property type="term" value="P:DNA damage checkpoint signaling"/>
    <property type="evidence" value="ECO:0007669"/>
    <property type="project" value="InterPro"/>
</dbReference>
<comment type="caution">
    <text evidence="6">The sequence shown here is derived from an EMBL/GenBank/DDBJ whole genome shotgun (WGS) entry which is preliminary data.</text>
</comment>
<keyword evidence="5" id="KW-0539">Nucleus</keyword>
<evidence type="ECO:0000313" key="7">
    <source>
        <dbReference type="Proteomes" id="UP001151752"/>
    </source>
</evidence>
<dbReference type="PANTHER" id="PTHR10870">
    <property type="entry name" value="CELL CYCLE CHECKPOINT PROTEIN RAD1"/>
    <property type="match status" value="1"/>
</dbReference>
<organism evidence="6 7">
    <name type="scientific">Salix koriyanagi</name>
    <dbReference type="NCBI Taxonomy" id="2511006"/>
    <lineage>
        <taxon>Eukaryota</taxon>
        <taxon>Viridiplantae</taxon>
        <taxon>Streptophyta</taxon>
        <taxon>Embryophyta</taxon>
        <taxon>Tracheophyta</taxon>
        <taxon>Spermatophyta</taxon>
        <taxon>Magnoliopsida</taxon>
        <taxon>eudicotyledons</taxon>
        <taxon>Gunneridae</taxon>
        <taxon>Pentapetalae</taxon>
        <taxon>rosids</taxon>
        <taxon>fabids</taxon>
        <taxon>Malpighiales</taxon>
        <taxon>Salicaceae</taxon>
        <taxon>Saliceae</taxon>
        <taxon>Salix</taxon>
    </lineage>
</organism>
<reference evidence="6" key="1">
    <citation type="submission" date="2022-11" db="EMBL/GenBank/DDBJ databases">
        <authorList>
            <person name="Hyden B.L."/>
            <person name="Feng K."/>
            <person name="Yates T."/>
            <person name="Jawdy S."/>
            <person name="Smart L.B."/>
            <person name="Muchero W."/>
        </authorList>
    </citation>
    <scope>NUCLEOTIDE SEQUENCE</scope>
    <source>
        <tissue evidence="6">Shoot tip</tissue>
    </source>
</reference>
<dbReference type="FunFam" id="3.70.10.10:FF:000011">
    <property type="entry name" value="Damaged DNA binding protein"/>
    <property type="match status" value="1"/>
</dbReference>
<dbReference type="SUPFAM" id="SSF55979">
    <property type="entry name" value="DNA clamp"/>
    <property type="match status" value="1"/>
</dbReference>
<dbReference type="AlphaFoldDB" id="A0A9Q0Q791"/>
<gene>
    <name evidence="6" type="ORF">OIU74_012683</name>
</gene>
<comment type="subcellular location">
    <subcellularLocation>
        <location evidence="1">Nucleus</location>
    </subcellularLocation>
</comment>
<dbReference type="InterPro" id="IPR046938">
    <property type="entry name" value="DNA_clamp_sf"/>
</dbReference>
<dbReference type="PANTHER" id="PTHR10870:SF0">
    <property type="entry name" value="CELL CYCLE CHECKPOINT PROTEIN RAD1"/>
    <property type="match status" value="1"/>
</dbReference>
<dbReference type="GO" id="GO:0030896">
    <property type="term" value="C:checkpoint clamp complex"/>
    <property type="evidence" value="ECO:0007669"/>
    <property type="project" value="TreeGrafter"/>
</dbReference>
<dbReference type="CDD" id="cd00577">
    <property type="entry name" value="PCNA"/>
    <property type="match status" value="1"/>
</dbReference>
<dbReference type="Gene3D" id="3.70.10.10">
    <property type="match status" value="1"/>
</dbReference>
<evidence type="ECO:0000256" key="2">
    <source>
        <dbReference type="ARBA" id="ARBA00010991"/>
    </source>
</evidence>
<sequence length="303" mass="33939">MSSSAIETDTSDLVCQLDNVQGIVDALSTVRWKRHQDAVVELSEHGIVLIVEETGCLQAKVYLQKELFIRYEYTAQGRPRFGLSLGLFVDCLNTFSVPGHSSSIEIQYPGPDMQLLIKSADSLDDCIYAEIRTRIPETISWDYNFEPAGSTPLSFTVKSAVLKEAIDDLEWPGSSIQIILKPVPPSVTFRGEGHGDLQIDLMYYANTDLLIAFHCDHEVSYRYKYKFLRATTSNVPSNVIKDNRGSKLTIGRGGMLKVQHLVSVARPSTSHQHIDSAGYQQPSRIAYIEFFVKPEEDEDTVND</sequence>
<evidence type="ECO:0000256" key="4">
    <source>
        <dbReference type="ARBA" id="ARBA00023204"/>
    </source>
</evidence>
<reference evidence="6" key="2">
    <citation type="journal article" date="2023" name="Int. J. Mol. Sci.">
        <title>De Novo Assembly and Annotation of 11 Diverse Shrub Willow (Salix) Genomes Reveals Novel Gene Organization in Sex-Linked Regions.</title>
        <authorList>
            <person name="Hyden B."/>
            <person name="Feng K."/>
            <person name="Yates T.B."/>
            <person name="Jawdy S."/>
            <person name="Cereghino C."/>
            <person name="Smart L.B."/>
            <person name="Muchero W."/>
        </authorList>
    </citation>
    <scope>NUCLEOTIDE SEQUENCE</scope>
    <source>
        <tissue evidence="6">Shoot tip</tissue>
    </source>
</reference>
<dbReference type="GO" id="GO:0006281">
    <property type="term" value="P:DNA repair"/>
    <property type="evidence" value="ECO:0007669"/>
    <property type="project" value="UniProtKB-KW"/>
</dbReference>
<dbReference type="EMBL" id="JAPFFM010000016">
    <property type="protein sequence ID" value="KAJ6701371.1"/>
    <property type="molecule type" value="Genomic_DNA"/>
</dbReference>
<evidence type="ECO:0000256" key="1">
    <source>
        <dbReference type="ARBA" id="ARBA00004123"/>
    </source>
</evidence>
<keyword evidence="3" id="KW-0227">DNA damage</keyword>
<proteinExistence type="inferred from homology"/>
<name>A0A9Q0Q791_9ROSI</name>
<keyword evidence="4" id="KW-0234">DNA repair</keyword>
<dbReference type="InterPro" id="IPR003021">
    <property type="entry name" value="Rad1_Rec1_Rad17"/>
</dbReference>
<evidence type="ECO:0000256" key="5">
    <source>
        <dbReference type="ARBA" id="ARBA00023242"/>
    </source>
</evidence>
<accession>A0A9Q0Q791</accession>
<keyword evidence="7" id="KW-1185">Reference proteome</keyword>
<protein>
    <submittedName>
        <fullName evidence="6">CELL CYCLE CHECKPOINT PROTEIN RAD1</fullName>
    </submittedName>
</protein>
<comment type="similarity">
    <text evidence="2">Belongs to the rad1 family.</text>
</comment>
<dbReference type="Proteomes" id="UP001151752">
    <property type="component" value="Chromosome 1"/>
</dbReference>